<evidence type="ECO:0000313" key="2">
    <source>
        <dbReference type="EMBL" id="BBP89192.1"/>
    </source>
</evidence>
<dbReference type="SUPFAM" id="SSF63380">
    <property type="entry name" value="Riboflavin synthase domain-like"/>
    <property type="match status" value="1"/>
</dbReference>
<dbReference type="Proteomes" id="UP000464658">
    <property type="component" value="Chromosome"/>
</dbReference>
<dbReference type="EMBL" id="AP021906">
    <property type="protein sequence ID" value="BBP89192.1"/>
    <property type="molecule type" value="Genomic_DNA"/>
</dbReference>
<protein>
    <recommendedName>
        <fullName evidence="4">FAD-binding FR-type domain-containing protein</fullName>
    </recommendedName>
</protein>
<organism evidence="2 3">
    <name type="scientific">Bacillus safensis</name>
    <dbReference type="NCBI Taxonomy" id="561879"/>
    <lineage>
        <taxon>Bacteria</taxon>
        <taxon>Bacillati</taxon>
        <taxon>Bacillota</taxon>
        <taxon>Bacilli</taxon>
        <taxon>Bacillales</taxon>
        <taxon>Bacillaceae</taxon>
        <taxon>Bacillus</taxon>
    </lineage>
</organism>
<feature type="region of interest" description="Disordered" evidence="1">
    <location>
        <begin position="73"/>
        <end position="92"/>
    </location>
</feature>
<dbReference type="InterPro" id="IPR050353">
    <property type="entry name" value="PyrK_electron_transfer"/>
</dbReference>
<dbReference type="PANTHER" id="PTHR43513:SF3">
    <property type="entry name" value="DIHYDROOROTATE DEHYDROGENASE B (NAD(+)), ELECTRON TRANSFER SUBUNIT-RELATED"/>
    <property type="match status" value="1"/>
</dbReference>
<proteinExistence type="predicted"/>
<dbReference type="AlphaFoldDB" id="A0A5S9M9C1"/>
<gene>
    <name evidence="2" type="ORF">BsIDN1_28100</name>
</gene>
<evidence type="ECO:0000313" key="3">
    <source>
        <dbReference type="Proteomes" id="UP000464658"/>
    </source>
</evidence>
<evidence type="ECO:0000256" key="1">
    <source>
        <dbReference type="SAM" id="MobiDB-lite"/>
    </source>
</evidence>
<reference evidence="2 3" key="1">
    <citation type="submission" date="2019-12" db="EMBL/GenBank/DDBJ databases">
        <title>Full genome sequence of a Bacillus safensis strain isolated from commercially available natto in Indonesia.</title>
        <authorList>
            <person name="Yoshida M."/>
            <person name="Uomi M."/>
            <person name="Waturangi D."/>
            <person name="Ekaputri J.J."/>
            <person name="Setiamarga D.H.E."/>
        </authorList>
    </citation>
    <scope>NUCLEOTIDE SEQUENCE [LARGE SCALE GENOMIC DNA]</scope>
    <source>
        <strain evidence="2 3">IDN1</strain>
    </source>
</reference>
<name>A0A5S9M9C1_BACIA</name>
<dbReference type="PANTHER" id="PTHR43513">
    <property type="entry name" value="DIHYDROOROTATE DEHYDROGENASE B (NAD(+)), ELECTRON TRANSFER SUBUNIT"/>
    <property type="match status" value="1"/>
</dbReference>
<sequence length="92" mass="10422">MKKAYLTVVSNREIADHIYEMTLKGDLVDSFQTAGQFLHLKVSESMTPLLRRPISIANIHAEQKKEATIIYRAEGEGTKLPPKSGRENQSMY</sequence>
<dbReference type="Gene3D" id="2.40.30.10">
    <property type="entry name" value="Translation factors"/>
    <property type="match status" value="1"/>
</dbReference>
<evidence type="ECO:0008006" key="4">
    <source>
        <dbReference type="Google" id="ProtNLM"/>
    </source>
</evidence>
<dbReference type="InterPro" id="IPR017938">
    <property type="entry name" value="Riboflavin_synthase-like_b-brl"/>
</dbReference>
<accession>A0A5S9M9C1</accession>